<keyword evidence="5" id="KW-0804">Transcription</keyword>
<evidence type="ECO:0000256" key="5">
    <source>
        <dbReference type="ARBA" id="ARBA00023163"/>
    </source>
</evidence>
<dbReference type="PANTHER" id="PTHR47338">
    <property type="entry name" value="ZN(II)2CYS6 TRANSCRIPTION FACTOR (EUROFUNG)-RELATED"/>
    <property type="match status" value="1"/>
</dbReference>
<evidence type="ECO:0000259" key="8">
    <source>
        <dbReference type="PROSITE" id="PS50048"/>
    </source>
</evidence>
<evidence type="ECO:0000256" key="2">
    <source>
        <dbReference type="ARBA" id="ARBA00022723"/>
    </source>
</evidence>
<dbReference type="SMART" id="SM00066">
    <property type="entry name" value="GAL4"/>
    <property type="match status" value="1"/>
</dbReference>
<dbReference type="GO" id="GO:0005634">
    <property type="term" value="C:nucleus"/>
    <property type="evidence" value="ECO:0007669"/>
    <property type="project" value="UniProtKB-SubCell"/>
</dbReference>
<accession>A0AA38XP45</accession>
<dbReference type="AlphaFoldDB" id="A0AA38XP45"/>
<reference evidence="9" key="1">
    <citation type="submission" date="2022-10" db="EMBL/GenBank/DDBJ databases">
        <title>Culturing micro-colonial fungi from biological soil crusts in the Mojave desert and describing Neophaeococcomyces mojavensis, and introducing the new genera and species Taxawa tesnikishii.</title>
        <authorList>
            <person name="Kurbessoian T."/>
            <person name="Stajich J.E."/>
        </authorList>
    </citation>
    <scope>NUCLEOTIDE SEQUENCE</scope>
    <source>
        <strain evidence="9">TK_41</strain>
    </source>
</reference>
<dbReference type="EMBL" id="JAPDRK010000001">
    <property type="protein sequence ID" value="KAJ9617029.1"/>
    <property type="molecule type" value="Genomic_DNA"/>
</dbReference>
<feature type="region of interest" description="Disordered" evidence="7">
    <location>
        <begin position="246"/>
        <end position="359"/>
    </location>
</feature>
<feature type="domain" description="Zn(2)-C6 fungal-type" evidence="8">
    <location>
        <begin position="217"/>
        <end position="247"/>
    </location>
</feature>
<evidence type="ECO:0000256" key="3">
    <source>
        <dbReference type="ARBA" id="ARBA00023015"/>
    </source>
</evidence>
<dbReference type="CDD" id="cd00067">
    <property type="entry name" value="GAL4"/>
    <property type="match status" value="1"/>
</dbReference>
<dbReference type="InterPro" id="IPR036864">
    <property type="entry name" value="Zn2-C6_fun-type_DNA-bd_sf"/>
</dbReference>
<keyword evidence="10" id="KW-1185">Reference proteome</keyword>
<dbReference type="GO" id="GO:0006351">
    <property type="term" value="P:DNA-templated transcription"/>
    <property type="evidence" value="ECO:0007669"/>
    <property type="project" value="InterPro"/>
</dbReference>
<keyword evidence="4" id="KW-0238">DNA-binding</keyword>
<sequence>MAAGVVLPLESRFEEWRDTEHKFRLCPTLNETPRLLSGSMARPPPAAEPREDTFSQKPSLPPFSKFLSDAGQPDLFAPSRTPQIRENPSLPVGASLNKHLVQSSPFRPSDPYPVPSIDPQPQARNGHREMQNGQIWPYQNTSPLATHTAVPGAVTANLSGDRSAGPAFLREEVIPGRGLCYVYDDGSVIQKIINGDAVNPKWGTTKAGKPRKRLGQACNTCREKKIKCDPSVPKCAQCQKFGRECKFDSASRSGPRPPGSTTSMSMASPSIASSHIQAEHASRRGSSASTDLVAQEQVFPRASPRSSMPLETLLSPTSNEDYARDESPDSRPPTKRLRVSLSPQPASEGWPSESVGSESAAASIASPSAMPKFCWQVDPFQLDPQMTMHYTNKYFHHVDSATTCILPRKKFLRWIRESSTKSPTDRMLLYAILAMGTVFARRPESKLHQDVFIDIVNRAVMKSGDTFSLQLVQTKLILALFTFSQGQYNQAWDFCGSALRVAFGLKFHTEEGIAAIGNNDGMDFDLDHATLKECRRRAFWSAYIMDCFNGCCSASVTSVNRADCHLRLPCSQSAYDKGEIPLTSFNLENLPGRNKEISEVGVLGYLVEIATIFSEVVSKISKSKPQATAADRSAMETFHRTTLRRLDEWDHLTEKHLHQGREGRERVNGLHIMYHYTAMILHRYVHYSEAGQIQISNNVRGAHEHAQKMLEMVQRVSNQEERETSSFRFATLSPFSGFAITAALDVITAAGTVAELINHESMQTNGRKLMTLISNGVEALEGLVDFWHSACRQRDMMKQRLSALLNATNRGADCNGAFYFGRPMQSPFGLDQDIVYGLSRIRYFQGLGLDDRIHHEADFRRLD</sequence>
<proteinExistence type="predicted"/>
<dbReference type="InterPro" id="IPR001138">
    <property type="entry name" value="Zn2Cys6_DnaBD"/>
</dbReference>
<evidence type="ECO:0000313" key="9">
    <source>
        <dbReference type="EMBL" id="KAJ9617029.1"/>
    </source>
</evidence>
<dbReference type="Gene3D" id="4.10.240.10">
    <property type="entry name" value="Zn(2)-C6 fungal-type DNA-binding domain"/>
    <property type="match status" value="1"/>
</dbReference>
<dbReference type="PROSITE" id="PS00463">
    <property type="entry name" value="ZN2_CY6_FUNGAL_1"/>
    <property type="match status" value="1"/>
</dbReference>
<feature type="compositionally biased region" description="Pro residues" evidence="7">
    <location>
        <begin position="108"/>
        <end position="118"/>
    </location>
</feature>
<gene>
    <name evidence="9" type="ORF">H2200_000750</name>
</gene>
<feature type="compositionally biased region" description="Low complexity" evidence="7">
    <location>
        <begin position="251"/>
        <end position="274"/>
    </location>
</feature>
<dbReference type="GO" id="GO:0003677">
    <property type="term" value="F:DNA binding"/>
    <property type="evidence" value="ECO:0007669"/>
    <property type="project" value="UniProtKB-KW"/>
</dbReference>
<organism evidence="9 10">
    <name type="scientific">Cladophialophora chaetospira</name>
    <dbReference type="NCBI Taxonomy" id="386627"/>
    <lineage>
        <taxon>Eukaryota</taxon>
        <taxon>Fungi</taxon>
        <taxon>Dikarya</taxon>
        <taxon>Ascomycota</taxon>
        <taxon>Pezizomycotina</taxon>
        <taxon>Eurotiomycetes</taxon>
        <taxon>Chaetothyriomycetidae</taxon>
        <taxon>Chaetothyriales</taxon>
        <taxon>Herpotrichiellaceae</taxon>
        <taxon>Cladophialophora</taxon>
    </lineage>
</organism>
<keyword evidence="3" id="KW-0805">Transcription regulation</keyword>
<dbReference type="CDD" id="cd12148">
    <property type="entry name" value="fungal_TF_MHR"/>
    <property type="match status" value="1"/>
</dbReference>
<evidence type="ECO:0000256" key="1">
    <source>
        <dbReference type="ARBA" id="ARBA00004123"/>
    </source>
</evidence>
<name>A0AA38XP45_9EURO</name>
<dbReference type="Proteomes" id="UP001172673">
    <property type="component" value="Unassembled WGS sequence"/>
</dbReference>
<comment type="subcellular location">
    <subcellularLocation>
        <location evidence="1">Nucleus</location>
    </subcellularLocation>
</comment>
<evidence type="ECO:0000256" key="7">
    <source>
        <dbReference type="SAM" id="MobiDB-lite"/>
    </source>
</evidence>
<dbReference type="PROSITE" id="PS50048">
    <property type="entry name" value="ZN2_CY6_FUNGAL_2"/>
    <property type="match status" value="1"/>
</dbReference>
<evidence type="ECO:0000256" key="4">
    <source>
        <dbReference type="ARBA" id="ARBA00023125"/>
    </source>
</evidence>
<keyword evidence="2" id="KW-0479">Metal-binding</keyword>
<dbReference type="InterPro" id="IPR007219">
    <property type="entry name" value="XnlR_reg_dom"/>
</dbReference>
<comment type="caution">
    <text evidence="9">The sequence shown here is derived from an EMBL/GenBank/DDBJ whole genome shotgun (WGS) entry which is preliminary data.</text>
</comment>
<evidence type="ECO:0000313" key="10">
    <source>
        <dbReference type="Proteomes" id="UP001172673"/>
    </source>
</evidence>
<keyword evidence="6" id="KW-0539">Nucleus</keyword>
<dbReference type="Pfam" id="PF00172">
    <property type="entry name" value="Zn_clus"/>
    <property type="match status" value="1"/>
</dbReference>
<dbReference type="PANTHER" id="PTHR47338:SF11">
    <property type="entry name" value="ZN(II)2CYS6 TRANSCRIPTION FACTOR (EUROFUNG)"/>
    <property type="match status" value="1"/>
</dbReference>
<dbReference type="GO" id="GO:0000981">
    <property type="term" value="F:DNA-binding transcription factor activity, RNA polymerase II-specific"/>
    <property type="evidence" value="ECO:0007669"/>
    <property type="project" value="InterPro"/>
</dbReference>
<protein>
    <recommendedName>
        <fullName evidence="8">Zn(2)-C6 fungal-type domain-containing protein</fullName>
    </recommendedName>
</protein>
<dbReference type="SUPFAM" id="SSF57701">
    <property type="entry name" value="Zn2/Cys6 DNA-binding domain"/>
    <property type="match status" value="1"/>
</dbReference>
<dbReference type="InterPro" id="IPR050815">
    <property type="entry name" value="TF_fung"/>
</dbReference>
<evidence type="ECO:0000256" key="6">
    <source>
        <dbReference type="ARBA" id="ARBA00023242"/>
    </source>
</evidence>
<dbReference type="SMART" id="SM00906">
    <property type="entry name" value="Fungal_trans"/>
    <property type="match status" value="1"/>
</dbReference>
<dbReference type="Pfam" id="PF04082">
    <property type="entry name" value="Fungal_trans"/>
    <property type="match status" value="1"/>
</dbReference>
<feature type="region of interest" description="Disordered" evidence="7">
    <location>
        <begin position="33"/>
        <end position="127"/>
    </location>
</feature>
<dbReference type="GO" id="GO:0008270">
    <property type="term" value="F:zinc ion binding"/>
    <property type="evidence" value="ECO:0007669"/>
    <property type="project" value="InterPro"/>
</dbReference>